<accession>A0ABS1M4I9</accession>
<gene>
    <name evidence="1" type="ORF">JK358_11965</name>
</gene>
<name>A0ABS1M4I9_9NOCA</name>
<keyword evidence="2" id="KW-1185">Reference proteome</keyword>
<protein>
    <recommendedName>
        <fullName evidence="3">Excreted virulence factor EspC (Type VII ESX diderm)</fullName>
    </recommendedName>
</protein>
<comment type="caution">
    <text evidence="1">The sequence shown here is derived from an EMBL/GenBank/DDBJ whole genome shotgun (WGS) entry which is preliminary data.</text>
</comment>
<organism evidence="1 2">
    <name type="scientific">Nocardia acididurans</name>
    <dbReference type="NCBI Taxonomy" id="2802282"/>
    <lineage>
        <taxon>Bacteria</taxon>
        <taxon>Bacillati</taxon>
        <taxon>Actinomycetota</taxon>
        <taxon>Actinomycetes</taxon>
        <taxon>Mycobacteriales</taxon>
        <taxon>Nocardiaceae</taxon>
        <taxon>Nocardia</taxon>
    </lineage>
</organism>
<dbReference type="RefSeq" id="WP_201946791.1">
    <property type="nucleotide sequence ID" value="NZ_JAERRJ010000004.1"/>
</dbReference>
<dbReference type="Proteomes" id="UP000602198">
    <property type="component" value="Unassembled WGS sequence"/>
</dbReference>
<evidence type="ECO:0008006" key="3">
    <source>
        <dbReference type="Google" id="ProtNLM"/>
    </source>
</evidence>
<evidence type="ECO:0000313" key="1">
    <source>
        <dbReference type="EMBL" id="MBL1075109.1"/>
    </source>
</evidence>
<reference evidence="1 2" key="1">
    <citation type="submission" date="2021-01" db="EMBL/GenBank/DDBJ databases">
        <title>WGS of actinomycetes isolated from Thailand.</title>
        <authorList>
            <person name="Thawai C."/>
        </authorList>
    </citation>
    <scope>NUCLEOTIDE SEQUENCE [LARGE SCALE GENOMIC DNA]</scope>
    <source>
        <strain evidence="1 2">LPG 2</strain>
    </source>
</reference>
<proteinExistence type="predicted"/>
<dbReference type="EMBL" id="JAERRJ010000004">
    <property type="protein sequence ID" value="MBL1075109.1"/>
    <property type="molecule type" value="Genomic_DNA"/>
</dbReference>
<sequence>MSGSNALSIDVDGLRAAAATLRDEAVTLRLQSRRITDHTFGVGNDQAGRNYARQGAAVHDGFERVADCLRDWGTAVSVTADVFDLAASEYERQDRERAERVTGG</sequence>
<evidence type="ECO:0000313" key="2">
    <source>
        <dbReference type="Proteomes" id="UP000602198"/>
    </source>
</evidence>